<keyword evidence="2" id="KW-1185">Reference proteome</keyword>
<comment type="caution">
    <text evidence="1">The sequence shown here is derived from an EMBL/GenBank/DDBJ whole genome shotgun (WGS) entry which is preliminary data.</text>
</comment>
<name>A0ABR5J429_9ACTN</name>
<reference evidence="1 2" key="1">
    <citation type="submission" date="2015-07" db="EMBL/GenBank/DDBJ databases">
        <authorList>
            <person name="Ju K.-S."/>
            <person name="Doroghazi J.R."/>
            <person name="Metcalf W.W."/>
        </authorList>
    </citation>
    <scope>NUCLEOTIDE SEQUENCE [LARGE SCALE GENOMIC DNA]</scope>
    <source>
        <strain evidence="1 2">NRRL B-3589</strain>
    </source>
</reference>
<proteinExistence type="predicted"/>
<accession>A0ABR5J429</accession>
<organism evidence="1 2">
    <name type="scientific">Streptomyces varsoviensis</name>
    <dbReference type="NCBI Taxonomy" id="67373"/>
    <lineage>
        <taxon>Bacteria</taxon>
        <taxon>Bacillati</taxon>
        <taxon>Actinomycetota</taxon>
        <taxon>Actinomycetes</taxon>
        <taxon>Kitasatosporales</taxon>
        <taxon>Streptomycetaceae</taxon>
        <taxon>Streptomyces</taxon>
    </lineage>
</organism>
<dbReference type="Proteomes" id="UP000037020">
    <property type="component" value="Unassembled WGS sequence"/>
</dbReference>
<dbReference type="EMBL" id="LGUT01001802">
    <property type="protein sequence ID" value="KOG88202.1"/>
    <property type="molecule type" value="Genomic_DNA"/>
</dbReference>
<evidence type="ECO:0000313" key="1">
    <source>
        <dbReference type="EMBL" id="KOG88202.1"/>
    </source>
</evidence>
<dbReference type="RefSeq" id="WP_157854260.1">
    <property type="nucleotide sequence ID" value="NZ_JBEZAH010000007.1"/>
</dbReference>
<sequence length="66" mass="7119">MESSLGERGSPTQRPLVVDIRTGTVGHVMASYLGEVYLRPVHGGPEWTLPADRVRSATAEEAEAAR</sequence>
<gene>
    <name evidence="1" type="ORF">ADK38_21100</name>
</gene>
<evidence type="ECO:0000313" key="2">
    <source>
        <dbReference type="Proteomes" id="UP000037020"/>
    </source>
</evidence>
<protein>
    <submittedName>
        <fullName evidence="1">Uncharacterized protein</fullName>
    </submittedName>
</protein>